<evidence type="ECO:0000256" key="1">
    <source>
        <dbReference type="SAM" id="MobiDB-lite"/>
    </source>
</evidence>
<accession>A0A4Q8ACG5</accession>
<dbReference type="RefSeq" id="WP_165391902.1">
    <property type="nucleotide sequence ID" value="NZ_SHLA01000001.1"/>
</dbReference>
<sequence>MSDLAKRLRMMEDDLKSQSETVRLLRVPVTEAEFLGNVSPLQDAVTRALVATADIDSALTRHVDVADSELAALLERQDLAGQAAADMRLAAEAQIEKARAGLADGAPAMEVAAVIAAAFTSLVEAHTYEQAAAHERTREHTRTNDKGESHDEA</sequence>
<dbReference type="AlphaFoldDB" id="A0A4Q8ACG5"/>
<gene>
    <name evidence="2" type="ORF">EV380_1342</name>
</gene>
<feature type="region of interest" description="Disordered" evidence="1">
    <location>
        <begin position="130"/>
        <end position="153"/>
    </location>
</feature>
<protein>
    <submittedName>
        <fullName evidence="2">Uncharacterized protein</fullName>
    </submittedName>
</protein>
<reference evidence="2 3" key="1">
    <citation type="submission" date="2019-02" db="EMBL/GenBank/DDBJ databases">
        <title>Sequencing the genomes of 1000 actinobacteria strains.</title>
        <authorList>
            <person name="Klenk H.-P."/>
        </authorList>
    </citation>
    <scope>NUCLEOTIDE SEQUENCE [LARGE SCALE GENOMIC DNA]</scope>
    <source>
        <strain evidence="2 3">DSM 17364</strain>
    </source>
</reference>
<proteinExistence type="predicted"/>
<comment type="caution">
    <text evidence="2">The sequence shown here is derived from an EMBL/GenBank/DDBJ whole genome shotgun (WGS) entry which is preliminary data.</text>
</comment>
<dbReference type="EMBL" id="SHLA01000001">
    <property type="protein sequence ID" value="RZU61764.1"/>
    <property type="molecule type" value="Genomic_DNA"/>
</dbReference>
<organism evidence="2 3">
    <name type="scientific">Zhihengliuella halotolerans</name>
    <dbReference type="NCBI Taxonomy" id="370736"/>
    <lineage>
        <taxon>Bacteria</taxon>
        <taxon>Bacillati</taxon>
        <taxon>Actinomycetota</taxon>
        <taxon>Actinomycetes</taxon>
        <taxon>Micrococcales</taxon>
        <taxon>Micrococcaceae</taxon>
        <taxon>Zhihengliuella</taxon>
    </lineage>
</organism>
<dbReference type="Proteomes" id="UP000292685">
    <property type="component" value="Unassembled WGS sequence"/>
</dbReference>
<keyword evidence="3" id="KW-1185">Reference proteome</keyword>
<evidence type="ECO:0000313" key="2">
    <source>
        <dbReference type="EMBL" id="RZU61764.1"/>
    </source>
</evidence>
<feature type="compositionally biased region" description="Basic and acidic residues" evidence="1">
    <location>
        <begin position="132"/>
        <end position="153"/>
    </location>
</feature>
<evidence type="ECO:0000313" key="3">
    <source>
        <dbReference type="Proteomes" id="UP000292685"/>
    </source>
</evidence>
<name>A0A4Q8ACG5_9MICC</name>